<dbReference type="EMBL" id="JAVRFI010000014">
    <property type="protein sequence ID" value="MDT0451569.1"/>
    <property type="molecule type" value="Genomic_DNA"/>
</dbReference>
<evidence type="ECO:0000256" key="1">
    <source>
        <dbReference type="ARBA" id="ARBA00023015"/>
    </source>
</evidence>
<evidence type="ECO:0000313" key="5">
    <source>
        <dbReference type="EMBL" id="MDT0451569.1"/>
    </source>
</evidence>
<dbReference type="PANTHER" id="PTHR44688">
    <property type="entry name" value="DNA-BINDING TRANSCRIPTIONAL ACTIVATOR DEVR_DOSR"/>
    <property type="match status" value="1"/>
</dbReference>
<dbReference type="InterPro" id="IPR000792">
    <property type="entry name" value="Tscrpt_reg_LuxR_C"/>
</dbReference>
<protein>
    <submittedName>
        <fullName evidence="5">Helix-turn-helix transcriptional regulator</fullName>
    </submittedName>
</protein>
<evidence type="ECO:0000256" key="2">
    <source>
        <dbReference type="ARBA" id="ARBA00023125"/>
    </source>
</evidence>
<feature type="domain" description="HTH luxR-type" evidence="4">
    <location>
        <begin position="196"/>
        <end position="261"/>
    </location>
</feature>
<dbReference type="PANTHER" id="PTHR44688:SF16">
    <property type="entry name" value="DNA-BINDING TRANSCRIPTIONAL ACTIVATOR DEVR_DOSR"/>
    <property type="match status" value="1"/>
</dbReference>
<dbReference type="InterPro" id="IPR016032">
    <property type="entry name" value="Sig_transdc_resp-reg_C-effctor"/>
</dbReference>
<keyword evidence="1" id="KW-0805">Transcription regulation</keyword>
<keyword evidence="6" id="KW-1185">Reference proteome</keyword>
<keyword evidence="3" id="KW-0804">Transcription</keyword>
<organism evidence="5 6">
    <name type="scientific">Streptomyces hesseae</name>
    <dbReference type="NCBI Taxonomy" id="3075519"/>
    <lineage>
        <taxon>Bacteria</taxon>
        <taxon>Bacillati</taxon>
        <taxon>Actinomycetota</taxon>
        <taxon>Actinomycetes</taxon>
        <taxon>Kitasatosporales</taxon>
        <taxon>Streptomycetaceae</taxon>
        <taxon>Streptomyces</taxon>
    </lineage>
</organism>
<evidence type="ECO:0000259" key="4">
    <source>
        <dbReference type="PROSITE" id="PS50043"/>
    </source>
</evidence>
<reference evidence="5" key="1">
    <citation type="submission" date="2024-05" db="EMBL/GenBank/DDBJ databases">
        <title>30 novel species of actinomycetes from the DSMZ collection.</title>
        <authorList>
            <person name="Nouioui I."/>
        </authorList>
    </citation>
    <scope>NUCLEOTIDE SEQUENCE</scope>
    <source>
        <strain evidence="5">DSM 40473</strain>
    </source>
</reference>
<dbReference type="PROSITE" id="PS50043">
    <property type="entry name" value="HTH_LUXR_2"/>
    <property type="match status" value="1"/>
</dbReference>
<dbReference type="RefSeq" id="WP_311613060.1">
    <property type="nucleotide sequence ID" value="NZ_JAVRFI010000014.1"/>
</dbReference>
<accession>A0ABU2SRF3</accession>
<sequence>MTTRTQQGMARTQQLQTRDYERMLDLAVAVLESDDPESSWQLITAQLLETVGCDSVTFSVVDVARLTGKVEGWAPPRLAAFVGDLVQRRVTQRHPLVSYTLSGESEPVTVGEIYAGWRHTQWYSEARRDFGITQQMGLPLPGAPGTARLVLMGRDGRFRPQDVAFAARLQPLLIGAANHIQELRRLRTAAPDLTTTHPSGHGLTPRELTVLGLLAEGLTAAGIARRLTISPHTVNRHLEKIYRKLGTNNRVSTVLLAQQVGIVP</sequence>
<dbReference type="SMART" id="SM00421">
    <property type="entry name" value="HTH_LUXR"/>
    <property type="match status" value="1"/>
</dbReference>
<dbReference type="Gene3D" id="1.10.10.10">
    <property type="entry name" value="Winged helix-like DNA-binding domain superfamily/Winged helix DNA-binding domain"/>
    <property type="match status" value="1"/>
</dbReference>
<dbReference type="PRINTS" id="PR00038">
    <property type="entry name" value="HTHLUXR"/>
</dbReference>
<gene>
    <name evidence="5" type="ORF">RM609_21145</name>
</gene>
<keyword evidence="2" id="KW-0238">DNA-binding</keyword>
<dbReference type="CDD" id="cd06170">
    <property type="entry name" value="LuxR_C_like"/>
    <property type="match status" value="1"/>
</dbReference>
<evidence type="ECO:0000313" key="6">
    <source>
        <dbReference type="Proteomes" id="UP001180531"/>
    </source>
</evidence>
<dbReference type="Proteomes" id="UP001180531">
    <property type="component" value="Unassembled WGS sequence"/>
</dbReference>
<proteinExistence type="predicted"/>
<dbReference type="Pfam" id="PF00196">
    <property type="entry name" value="GerE"/>
    <property type="match status" value="1"/>
</dbReference>
<name>A0ABU2SRF3_9ACTN</name>
<dbReference type="SUPFAM" id="SSF46894">
    <property type="entry name" value="C-terminal effector domain of the bipartite response regulators"/>
    <property type="match status" value="1"/>
</dbReference>
<dbReference type="InterPro" id="IPR036388">
    <property type="entry name" value="WH-like_DNA-bd_sf"/>
</dbReference>
<evidence type="ECO:0000256" key="3">
    <source>
        <dbReference type="ARBA" id="ARBA00023163"/>
    </source>
</evidence>
<comment type="caution">
    <text evidence="5">The sequence shown here is derived from an EMBL/GenBank/DDBJ whole genome shotgun (WGS) entry which is preliminary data.</text>
</comment>